<evidence type="ECO:0000313" key="1">
    <source>
        <dbReference type="EMBL" id="ATU83824.1"/>
    </source>
</evidence>
<proteinExistence type="predicted"/>
<organism evidence="1">
    <name type="scientific">White spot syndrome virus</name>
    <dbReference type="NCBI Taxonomy" id="342409"/>
    <lineage>
        <taxon>Viruses</taxon>
        <taxon>Viruses incertae sedis</taxon>
        <taxon>Naldaviricetes</taxon>
        <taxon>Nimaviridae</taxon>
        <taxon>Whispovirus</taxon>
    </lineage>
</organism>
<protein>
    <submittedName>
        <fullName evidence="1">ORF1341</fullName>
    </submittedName>
</protein>
<accession>A0A2D3I630</accession>
<dbReference type="Proteomes" id="UP000267516">
    <property type="component" value="Segment"/>
</dbReference>
<dbReference type="EMBL" id="MF768985">
    <property type="protein sequence ID" value="ATU83824.1"/>
    <property type="molecule type" value="Genomic_DNA"/>
</dbReference>
<reference evidence="1" key="1">
    <citation type="journal article" date="2018" name="Aquaculture">
        <title>Complete genome sequence of a white spot syndrome virus associated with a disease incursion in Australia.</title>
        <authorList>
            <person name="Oakey J."/>
            <person name="Smith C.S."/>
        </authorList>
    </citation>
    <scope>NUCLEOTIDE SEQUENCE [LARGE SCALE GENOMIC DNA]</scope>
    <source>
        <strain evidence="1">WSSV-AU</strain>
    </source>
</reference>
<sequence>MPLAIAYSFQSFFSTFLLHHTARRAISPTDMKRSFWLVLSSIDTNTIFIGEAIKYSSTSLFNLYLCCVEFSSCCGTSFSSS</sequence>
<name>A0A2D3I630_9VIRU</name>